<reference evidence="1" key="1">
    <citation type="submission" date="2021-01" db="EMBL/GenBank/DDBJ databases">
        <authorList>
            <person name="Zhong Y.L."/>
        </authorList>
    </citation>
    <scope>NUCLEOTIDE SEQUENCE</scope>
    <source>
        <strain evidence="1">KCTC 23302</strain>
    </source>
</reference>
<dbReference type="Proteomes" id="UP000651057">
    <property type="component" value="Unassembled WGS sequence"/>
</dbReference>
<organism evidence="1 2">
    <name type="scientific">Aquimarina mytili</name>
    <dbReference type="NCBI Taxonomy" id="874423"/>
    <lineage>
        <taxon>Bacteria</taxon>
        <taxon>Pseudomonadati</taxon>
        <taxon>Bacteroidota</taxon>
        <taxon>Flavobacteriia</taxon>
        <taxon>Flavobacteriales</taxon>
        <taxon>Flavobacteriaceae</taxon>
        <taxon>Aquimarina</taxon>
    </lineage>
</organism>
<evidence type="ECO:0000313" key="1">
    <source>
        <dbReference type="EMBL" id="MBL0683902.1"/>
    </source>
</evidence>
<dbReference type="RefSeq" id="WP_201919327.1">
    <property type="nucleotide sequence ID" value="NZ_BAABAX010000005.1"/>
</dbReference>
<protein>
    <submittedName>
        <fullName evidence="1">Uncharacterized protein</fullName>
    </submittedName>
</protein>
<name>A0A936ZTA5_9FLAO</name>
<gene>
    <name evidence="1" type="ORF">JJQ60_10265</name>
</gene>
<evidence type="ECO:0000313" key="2">
    <source>
        <dbReference type="Proteomes" id="UP000651057"/>
    </source>
</evidence>
<comment type="caution">
    <text evidence="1">The sequence shown here is derived from an EMBL/GenBank/DDBJ whole genome shotgun (WGS) entry which is preliminary data.</text>
</comment>
<accession>A0A936ZTA5</accession>
<sequence>MRGFMENNTMVNNYDDSIRELVVLSKLVERTGDPEKRKLIKEYLQKLNDLMLNGWCYALGKDNEIDENLLPEKYLSLRYKVIEDLEMHLASCAKRYRASTSGAIEDKQAITDYRKTFEELIRITGKIIGLDPDAELPDNLMPKIYVDYWLE</sequence>
<dbReference type="AlphaFoldDB" id="A0A936ZTA5"/>
<keyword evidence="2" id="KW-1185">Reference proteome</keyword>
<proteinExistence type="predicted"/>
<dbReference type="EMBL" id="JAERQJ010000003">
    <property type="protein sequence ID" value="MBL0683902.1"/>
    <property type="molecule type" value="Genomic_DNA"/>
</dbReference>